<proteinExistence type="predicted"/>
<dbReference type="EMBL" id="RYZZ01000049">
    <property type="protein sequence ID" value="RUQ24542.1"/>
    <property type="molecule type" value="Genomic_DNA"/>
</dbReference>
<dbReference type="RefSeq" id="WP_126867272.1">
    <property type="nucleotide sequence ID" value="NZ_RYZZ01000049.1"/>
</dbReference>
<reference evidence="2 3" key="1">
    <citation type="submission" date="2018-12" db="EMBL/GenBank/DDBJ databases">
        <title>Bacillus chawlae sp. nov., Bacillus glennii sp. nov., and Bacillus saganii sp. nov. Isolated from the Vehicle Assembly Building at Kennedy Space Center where the Viking Spacecraft were Assembled.</title>
        <authorList>
            <person name="Seuylemezian A."/>
            <person name="Vaishampayan P."/>
        </authorList>
    </citation>
    <scope>NUCLEOTIDE SEQUENCE [LARGE SCALE GENOMIC DNA]</scope>
    <source>
        <strain evidence="2 3">L5</strain>
    </source>
</reference>
<gene>
    <name evidence="2" type="ORF">ELQ35_21505</name>
</gene>
<feature type="domain" description="Bacteriophage T5 Orf172 DNA-binding" evidence="1">
    <location>
        <begin position="3"/>
        <end position="86"/>
    </location>
</feature>
<protein>
    <submittedName>
        <fullName evidence="2">GIY-YIG nuclease family protein</fullName>
    </submittedName>
</protein>
<accession>A0A433H8C5</accession>
<sequence>MTEQSYRPCKIGRSDRDPLIRILSQVSTALPEMPTIEYIIKTSDASLLETMLHSILKIRGKKIENSPGSEWFDTNPEEVIELIEFVNKKLLDS</sequence>
<dbReference type="InterPro" id="IPR018306">
    <property type="entry name" value="Phage_T5_Orf172_DNA-bd"/>
</dbReference>
<organism evidence="2 3">
    <name type="scientific">Peribacillus cavernae</name>
    <dbReference type="NCBI Taxonomy" id="1674310"/>
    <lineage>
        <taxon>Bacteria</taxon>
        <taxon>Bacillati</taxon>
        <taxon>Bacillota</taxon>
        <taxon>Bacilli</taxon>
        <taxon>Bacillales</taxon>
        <taxon>Bacillaceae</taxon>
        <taxon>Peribacillus</taxon>
    </lineage>
</organism>
<dbReference type="SMART" id="SM00974">
    <property type="entry name" value="T5orf172"/>
    <property type="match status" value="1"/>
</dbReference>
<evidence type="ECO:0000313" key="3">
    <source>
        <dbReference type="Proteomes" id="UP000267430"/>
    </source>
</evidence>
<dbReference type="Proteomes" id="UP000267430">
    <property type="component" value="Unassembled WGS sequence"/>
</dbReference>
<dbReference type="Pfam" id="PF13455">
    <property type="entry name" value="MUG113"/>
    <property type="match status" value="1"/>
</dbReference>
<name>A0A433H8C5_9BACI</name>
<dbReference type="AlphaFoldDB" id="A0A433H8C5"/>
<dbReference type="OrthoDB" id="5193886at2"/>
<keyword evidence="3" id="KW-1185">Reference proteome</keyword>
<evidence type="ECO:0000313" key="2">
    <source>
        <dbReference type="EMBL" id="RUQ24542.1"/>
    </source>
</evidence>
<evidence type="ECO:0000259" key="1">
    <source>
        <dbReference type="SMART" id="SM00974"/>
    </source>
</evidence>
<comment type="caution">
    <text evidence="2">The sequence shown here is derived from an EMBL/GenBank/DDBJ whole genome shotgun (WGS) entry which is preliminary data.</text>
</comment>